<evidence type="ECO:0000256" key="3">
    <source>
        <dbReference type="ARBA" id="ARBA00022448"/>
    </source>
</evidence>
<sequence>MENLLFSFKVVAPVFIIIYLGIFLKRRNFINENFIAVSSSMVFMIALPSLSFLEISRTDFTRSFNAHAILFAFFQTLCITGLAWGVSGLFGARGASRGAFVQGSFRSNYAIVGFALVVNLLGQHALAKAALLLAFVMPLYNVIAVILLTVTGNTEKKAGSGQILKGIFTNPLILSVIVALPFSYFKIPIPGTAAKTINYLASLTLPLALVGIGGSLNFTSLKARALAAAGATAIKLVVTPLIFTFAAYKMGFAGEDLAVLFLLFACPTAISSFIMAKAMESDAVLAADIVVFTTLFSVVTIALGVFILKSTGLI</sequence>
<keyword evidence="4" id="KW-1003">Cell membrane</keyword>
<dbReference type="Gene3D" id="1.20.1530.20">
    <property type="match status" value="1"/>
</dbReference>
<evidence type="ECO:0000256" key="2">
    <source>
        <dbReference type="ARBA" id="ARBA00010145"/>
    </source>
</evidence>
<dbReference type="InterPro" id="IPR004776">
    <property type="entry name" value="Mem_transp_PIN-like"/>
</dbReference>
<name>A0A1F7F8Q3_UNCRA</name>
<feature type="transmembrane region" description="Helical" evidence="8">
    <location>
        <begin position="257"/>
        <end position="276"/>
    </location>
</feature>
<comment type="subcellular location">
    <subcellularLocation>
        <location evidence="1">Cell membrane</location>
        <topology evidence="1">Multi-pass membrane protein</topology>
    </subcellularLocation>
</comment>
<comment type="caution">
    <text evidence="9">The sequence shown here is derived from an EMBL/GenBank/DDBJ whole genome shotgun (WGS) entry which is preliminary data.</text>
</comment>
<evidence type="ECO:0000256" key="7">
    <source>
        <dbReference type="ARBA" id="ARBA00023136"/>
    </source>
</evidence>
<feature type="transmembrane region" description="Helical" evidence="8">
    <location>
        <begin position="132"/>
        <end position="151"/>
    </location>
</feature>
<accession>A0A1F7F8Q3</accession>
<feature type="transmembrane region" description="Helical" evidence="8">
    <location>
        <begin position="225"/>
        <end position="245"/>
    </location>
</feature>
<protein>
    <submittedName>
        <fullName evidence="9">Transporter</fullName>
    </submittedName>
</protein>
<dbReference type="AlphaFoldDB" id="A0A1F7F8Q3"/>
<evidence type="ECO:0000313" key="10">
    <source>
        <dbReference type="Proteomes" id="UP000179243"/>
    </source>
</evidence>
<evidence type="ECO:0000313" key="9">
    <source>
        <dbReference type="EMBL" id="OGK03039.1"/>
    </source>
</evidence>
<feature type="transmembrane region" description="Helical" evidence="8">
    <location>
        <begin position="6"/>
        <end position="24"/>
    </location>
</feature>
<organism evidence="9 10">
    <name type="scientific">Candidatus Raymondbacteria bacterium RIFOXYD12_FULL_49_13</name>
    <dbReference type="NCBI Taxonomy" id="1817890"/>
    <lineage>
        <taxon>Bacteria</taxon>
        <taxon>Raymondiibacteriota</taxon>
    </lineage>
</organism>
<evidence type="ECO:0000256" key="6">
    <source>
        <dbReference type="ARBA" id="ARBA00022989"/>
    </source>
</evidence>
<evidence type="ECO:0000256" key="8">
    <source>
        <dbReference type="SAM" id="Phobius"/>
    </source>
</evidence>
<evidence type="ECO:0000256" key="5">
    <source>
        <dbReference type="ARBA" id="ARBA00022692"/>
    </source>
</evidence>
<reference evidence="9 10" key="1">
    <citation type="journal article" date="2016" name="Nat. Commun.">
        <title>Thousands of microbial genomes shed light on interconnected biogeochemical processes in an aquifer system.</title>
        <authorList>
            <person name="Anantharaman K."/>
            <person name="Brown C.T."/>
            <person name="Hug L.A."/>
            <person name="Sharon I."/>
            <person name="Castelle C.J."/>
            <person name="Probst A.J."/>
            <person name="Thomas B.C."/>
            <person name="Singh A."/>
            <person name="Wilkins M.J."/>
            <person name="Karaoz U."/>
            <person name="Brodie E.L."/>
            <person name="Williams K.H."/>
            <person name="Hubbard S.S."/>
            <person name="Banfield J.F."/>
        </authorList>
    </citation>
    <scope>NUCLEOTIDE SEQUENCE [LARGE SCALE GENOMIC DNA]</scope>
</reference>
<dbReference type="Proteomes" id="UP000179243">
    <property type="component" value="Unassembled WGS sequence"/>
</dbReference>
<proteinExistence type="inferred from homology"/>
<dbReference type="EMBL" id="MFYX01000098">
    <property type="protein sequence ID" value="OGK03039.1"/>
    <property type="molecule type" value="Genomic_DNA"/>
</dbReference>
<keyword evidence="6 8" id="KW-1133">Transmembrane helix</keyword>
<dbReference type="Pfam" id="PF03547">
    <property type="entry name" value="Mem_trans"/>
    <property type="match status" value="1"/>
</dbReference>
<comment type="similarity">
    <text evidence="2">Belongs to the auxin efflux carrier (TC 2.A.69) family.</text>
</comment>
<gene>
    <name evidence="9" type="ORF">A2519_21340</name>
</gene>
<feature type="transmembrane region" description="Helical" evidence="8">
    <location>
        <begin position="163"/>
        <end position="185"/>
    </location>
</feature>
<dbReference type="PANTHER" id="PTHR36838:SF4">
    <property type="entry name" value="AUXIN EFFLUX CARRIER FAMILY PROTEIN"/>
    <property type="match status" value="1"/>
</dbReference>
<feature type="transmembrane region" description="Helical" evidence="8">
    <location>
        <begin position="64"/>
        <end position="86"/>
    </location>
</feature>
<dbReference type="InterPro" id="IPR038770">
    <property type="entry name" value="Na+/solute_symporter_sf"/>
</dbReference>
<feature type="transmembrane region" description="Helical" evidence="8">
    <location>
        <begin position="283"/>
        <end position="308"/>
    </location>
</feature>
<dbReference type="GO" id="GO:0055085">
    <property type="term" value="P:transmembrane transport"/>
    <property type="evidence" value="ECO:0007669"/>
    <property type="project" value="InterPro"/>
</dbReference>
<keyword evidence="7 8" id="KW-0472">Membrane</keyword>
<keyword evidence="5 8" id="KW-0812">Transmembrane</keyword>
<evidence type="ECO:0000256" key="1">
    <source>
        <dbReference type="ARBA" id="ARBA00004651"/>
    </source>
</evidence>
<feature type="transmembrane region" description="Helical" evidence="8">
    <location>
        <begin position="33"/>
        <end position="52"/>
    </location>
</feature>
<dbReference type="PANTHER" id="PTHR36838">
    <property type="entry name" value="AUXIN EFFLUX CARRIER FAMILY PROTEIN"/>
    <property type="match status" value="1"/>
</dbReference>
<keyword evidence="3" id="KW-0813">Transport</keyword>
<feature type="transmembrane region" description="Helical" evidence="8">
    <location>
        <begin position="107"/>
        <end position="126"/>
    </location>
</feature>
<evidence type="ECO:0000256" key="4">
    <source>
        <dbReference type="ARBA" id="ARBA00022475"/>
    </source>
</evidence>
<dbReference type="GO" id="GO:0005886">
    <property type="term" value="C:plasma membrane"/>
    <property type="evidence" value="ECO:0007669"/>
    <property type="project" value="UniProtKB-SubCell"/>
</dbReference>
<feature type="transmembrane region" description="Helical" evidence="8">
    <location>
        <begin position="197"/>
        <end position="218"/>
    </location>
</feature>